<accession>A0ABY4IUD3</accession>
<reference evidence="5 6" key="1">
    <citation type="submission" date="2021-06" db="EMBL/GenBank/DDBJ databases">
        <title>Genome-based taxonomic framework of Microbacterium strains isolated from marine environment, the description of four new species and reclassification of four preexisting species.</title>
        <authorList>
            <person name="Lee S.D."/>
            <person name="Kim S.-M."/>
            <person name="Byeon Y.-S."/>
            <person name="Yang H.L."/>
            <person name="Kim I.S."/>
        </authorList>
    </citation>
    <scope>NUCLEOTIDE SEQUENCE [LARGE SCALE GENOMIC DNA]</scope>
    <source>
        <strain evidence="5 6">KSW4-10</strain>
    </source>
</reference>
<feature type="repeat" description="ANK" evidence="3">
    <location>
        <begin position="90"/>
        <end position="122"/>
    </location>
</feature>
<dbReference type="Proteomes" id="UP000830631">
    <property type="component" value="Chromosome"/>
</dbReference>
<protein>
    <submittedName>
        <fullName evidence="5">Ankyrin repeat domain-containing protein</fullName>
    </submittedName>
</protein>
<dbReference type="PROSITE" id="PS50297">
    <property type="entry name" value="ANK_REP_REGION"/>
    <property type="match status" value="1"/>
</dbReference>
<dbReference type="EMBL" id="CP078078">
    <property type="protein sequence ID" value="UPL16252.1"/>
    <property type="molecule type" value="Genomic_DNA"/>
</dbReference>
<feature type="repeat" description="ANK" evidence="3">
    <location>
        <begin position="189"/>
        <end position="226"/>
    </location>
</feature>
<dbReference type="SUPFAM" id="SSF48403">
    <property type="entry name" value="Ankyrin repeat"/>
    <property type="match status" value="1"/>
</dbReference>
<dbReference type="InterPro" id="IPR036770">
    <property type="entry name" value="Ankyrin_rpt-contain_sf"/>
</dbReference>
<keyword evidence="2 3" id="KW-0040">ANK repeat</keyword>
<dbReference type="SMART" id="SM00248">
    <property type="entry name" value="ANK"/>
    <property type="match status" value="5"/>
</dbReference>
<name>A0ABY4IUD3_9MICO</name>
<dbReference type="Gene3D" id="1.25.40.20">
    <property type="entry name" value="Ankyrin repeat-containing domain"/>
    <property type="match status" value="1"/>
</dbReference>
<proteinExistence type="predicted"/>
<evidence type="ECO:0000313" key="6">
    <source>
        <dbReference type="Proteomes" id="UP000830631"/>
    </source>
</evidence>
<dbReference type="PANTHER" id="PTHR24188:SF29">
    <property type="entry name" value="GH09064P"/>
    <property type="match status" value="1"/>
</dbReference>
<dbReference type="PROSITE" id="PS50088">
    <property type="entry name" value="ANK_REPEAT"/>
    <property type="match status" value="3"/>
</dbReference>
<keyword evidence="6" id="KW-1185">Reference proteome</keyword>
<dbReference type="Pfam" id="PF12796">
    <property type="entry name" value="Ank_2"/>
    <property type="match status" value="2"/>
</dbReference>
<dbReference type="InterPro" id="IPR002110">
    <property type="entry name" value="Ankyrin_rpt"/>
</dbReference>
<evidence type="ECO:0000256" key="2">
    <source>
        <dbReference type="ARBA" id="ARBA00023043"/>
    </source>
</evidence>
<feature type="region of interest" description="Disordered" evidence="4">
    <location>
        <begin position="32"/>
        <end position="53"/>
    </location>
</feature>
<sequence>MPARRPHTALIILTLAAVPLVGCTPERAPAVSVTPHAPTASPSADASPSPSADEVAAATTALFDAVARDDHAAIAEAIDAGADLETRDSSGRTPLVIATKNNSADTAIQLLEAGADPDAKDDIEDSAFLYAGAEGYDRILEATIRHGADVTSTNRFGGTALIPASEHGYAETVRILLAAGVPVDHVNDLGWTALLEAVLFGDGSASYVEVVGLLVEAGADTSIADFQGRTARDTARDRGHAEIVRAMG</sequence>
<evidence type="ECO:0000256" key="1">
    <source>
        <dbReference type="ARBA" id="ARBA00022737"/>
    </source>
</evidence>
<dbReference type="PANTHER" id="PTHR24188">
    <property type="entry name" value="ANKYRIN REPEAT PROTEIN"/>
    <property type="match status" value="1"/>
</dbReference>
<gene>
    <name evidence="5" type="ORF">KV397_00015</name>
</gene>
<feature type="repeat" description="ANK" evidence="3">
    <location>
        <begin position="156"/>
        <end position="188"/>
    </location>
</feature>
<organism evidence="5 6">
    <name type="scientific">Microbacterium aurugineum</name>
    <dbReference type="NCBI Taxonomy" id="2851642"/>
    <lineage>
        <taxon>Bacteria</taxon>
        <taxon>Bacillati</taxon>
        <taxon>Actinomycetota</taxon>
        <taxon>Actinomycetes</taxon>
        <taxon>Micrococcales</taxon>
        <taxon>Microbacteriaceae</taxon>
        <taxon>Microbacterium</taxon>
    </lineage>
</organism>
<keyword evidence="1" id="KW-0677">Repeat</keyword>
<evidence type="ECO:0000313" key="5">
    <source>
        <dbReference type="EMBL" id="UPL16252.1"/>
    </source>
</evidence>
<evidence type="ECO:0000256" key="3">
    <source>
        <dbReference type="PROSITE-ProRule" id="PRU00023"/>
    </source>
</evidence>
<evidence type="ECO:0000256" key="4">
    <source>
        <dbReference type="SAM" id="MobiDB-lite"/>
    </source>
</evidence>
<dbReference type="RefSeq" id="WP_153243179.1">
    <property type="nucleotide sequence ID" value="NZ_CP078078.1"/>
</dbReference>